<dbReference type="Pfam" id="PF13180">
    <property type="entry name" value="PDZ_2"/>
    <property type="match status" value="1"/>
</dbReference>
<dbReference type="InterPro" id="IPR001940">
    <property type="entry name" value="Peptidase_S1C"/>
</dbReference>
<dbReference type="SUPFAM" id="SSF50156">
    <property type="entry name" value="PDZ domain-like"/>
    <property type="match status" value="1"/>
</dbReference>
<reference evidence="4 5" key="1">
    <citation type="journal article" date="2016" name="Nat. Commun.">
        <title>Thousands of microbial genomes shed light on interconnected biogeochemical processes in an aquifer system.</title>
        <authorList>
            <person name="Anantharaman K."/>
            <person name="Brown C.T."/>
            <person name="Hug L.A."/>
            <person name="Sharon I."/>
            <person name="Castelle C.J."/>
            <person name="Probst A.J."/>
            <person name="Thomas B.C."/>
            <person name="Singh A."/>
            <person name="Wilkins M.J."/>
            <person name="Karaoz U."/>
            <person name="Brodie E.L."/>
            <person name="Williams K.H."/>
            <person name="Hubbard S.S."/>
            <person name="Banfield J.F."/>
        </authorList>
    </citation>
    <scope>NUCLEOTIDE SEQUENCE [LARGE SCALE GENOMIC DNA]</scope>
</reference>
<gene>
    <name evidence="4" type="ORF">A2117_01950</name>
</gene>
<dbReference type="PANTHER" id="PTHR43343">
    <property type="entry name" value="PEPTIDASE S12"/>
    <property type="match status" value="1"/>
</dbReference>
<dbReference type="InterPro" id="IPR009003">
    <property type="entry name" value="Peptidase_S1_PA"/>
</dbReference>
<dbReference type="SUPFAM" id="SSF50494">
    <property type="entry name" value="Trypsin-like serine proteases"/>
    <property type="match status" value="1"/>
</dbReference>
<dbReference type="Pfam" id="PF13365">
    <property type="entry name" value="Trypsin_2"/>
    <property type="match status" value="1"/>
</dbReference>
<dbReference type="PRINTS" id="PR00834">
    <property type="entry name" value="PROTEASES2C"/>
</dbReference>
<keyword evidence="1" id="KW-0645">Protease</keyword>
<evidence type="ECO:0000256" key="1">
    <source>
        <dbReference type="ARBA" id="ARBA00022670"/>
    </source>
</evidence>
<keyword evidence="2" id="KW-0378">Hydrolase</keyword>
<dbReference type="InterPro" id="IPR036034">
    <property type="entry name" value="PDZ_sf"/>
</dbReference>
<dbReference type="Gene3D" id="2.40.10.120">
    <property type="match status" value="1"/>
</dbReference>
<evidence type="ECO:0000259" key="3">
    <source>
        <dbReference type="Pfam" id="PF13180"/>
    </source>
</evidence>
<organism evidence="4 5">
    <name type="scientific">Candidatus Wildermuthbacteria bacterium GWA2_46_15</name>
    <dbReference type="NCBI Taxonomy" id="1802443"/>
    <lineage>
        <taxon>Bacteria</taxon>
        <taxon>Candidatus Wildermuthiibacteriota</taxon>
    </lineage>
</organism>
<dbReference type="InterPro" id="IPR051201">
    <property type="entry name" value="Chloro_Bact_Ser_Proteases"/>
</dbReference>
<dbReference type="EMBL" id="MHTO01000022">
    <property type="protein sequence ID" value="OHA62027.1"/>
    <property type="molecule type" value="Genomic_DNA"/>
</dbReference>
<feature type="domain" description="PDZ" evidence="3">
    <location>
        <begin position="253"/>
        <end position="338"/>
    </location>
</feature>
<dbReference type="STRING" id="1802443.A2117_01950"/>
<evidence type="ECO:0000256" key="2">
    <source>
        <dbReference type="ARBA" id="ARBA00022801"/>
    </source>
</evidence>
<dbReference type="GO" id="GO:0004252">
    <property type="term" value="F:serine-type endopeptidase activity"/>
    <property type="evidence" value="ECO:0007669"/>
    <property type="project" value="InterPro"/>
</dbReference>
<dbReference type="Proteomes" id="UP000179245">
    <property type="component" value="Unassembled WGS sequence"/>
</dbReference>
<dbReference type="CDD" id="cd06779">
    <property type="entry name" value="cpPDZ_Deg_HtrA-like"/>
    <property type="match status" value="1"/>
</dbReference>
<comment type="caution">
    <text evidence="4">The sequence shown here is derived from an EMBL/GenBank/DDBJ whole genome shotgun (WGS) entry which is preliminary data.</text>
</comment>
<protein>
    <recommendedName>
        <fullName evidence="3">PDZ domain-containing protein</fullName>
    </recommendedName>
</protein>
<evidence type="ECO:0000313" key="5">
    <source>
        <dbReference type="Proteomes" id="UP000179245"/>
    </source>
</evidence>
<accession>A0A1G2QNQ8</accession>
<name>A0A1G2QNQ8_9BACT</name>
<evidence type="ECO:0000313" key="4">
    <source>
        <dbReference type="EMBL" id="OHA62027.1"/>
    </source>
</evidence>
<proteinExistence type="predicted"/>
<dbReference type="PANTHER" id="PTHR43343:SF3">
    <property type="entry name" value="PROTEASE DO-LIKE 8, CHLOROPLASTIC"/>
    <property type="match status" value="1"/>
</dbReference>
<dbReference type="Gene3D" id="2.30.42.10">
    <property type="match status" value="1"/>
</dbReference>
<dbReference type="GO" id="GO:0006508">
    <property type="term" value="P:proteolysis"/>
    <property type="evidence" value="ECO:0007669"/>
    <property type="project" value="UniProtKB-KW"/>
</dbReference>
<dbReference type="AlphaFoldDB" id="A0A1G2QNQ8"/>
<dbReference type="InterPro" id="IPR001478">
    <property type="entry name" value="PDZ"/>
</dbReference>
<sequence>MPTDLEVIKAIKKALPAVVSIVGDQPLPRKKNEPSQFWGLIEDKNTPLAFSLELKKQGRKISSGSGFIIDSDGLVATNSHLISPLVEEYRVIMNSGEEFEAKIFATDFLNDLVFMKIRAKQLPIINLGDSSKLELGQTAIAIGTALGEFQSSVSVGVVSGLSRFISAKSMISGKVSKLRGLIQTDAAINPGNSGGPLIDLFGRAIGVNTALVFGAENIGFAIPINHLKEDLLEIKKYGRIRRPFLGVRYLLLNKQLEERNKLPVDYGALVVSEELPDDRAVIPGSPAEKAGLKEFDIILECQDKKITTKKPLEDILRTLEPGKEIGLKVLRQGKEIFLKTMLEEKN</sequence>